<accession>A0ABR6XUL8</accession>
<protein>
    <submittedName>
        <fullName evidence="1">Transporter substrate-binding domain-containing protein</fullName>
    </submittedName>
</protein>
<dbReference type="Proteomes" id="UP000643610">
    <property type="component" value="Unassembled WGS sequence"/>
</dbReference>
<keyword evidence="2" id="KW-1185">Reference proteome</keyword>
<dbReference type="SUPFAM" id="SSF53850">
    <property type="entry name" value="Periplasmic binding protein-like II"/>
    <property type="match status" value="1"/>
</dbReference>
<dbReference type="Gene3D" id="3.40.190.10">
    <property type="entry name" value="Periplasmic binding protein-like II"/>
    <property type="match status" value="2"/>
</dbReference>
<organism evidence="1 2">
    <name type="scientific">Undibacterium amnicola</name>
    <dbReference type="NCBI Taxonomy" id="1834038"/>
    <lineage>
        <taxon>Bacteria</taxon>
        <taxon>Pseudomonadati</taxon>
        <taxon>Pseudomonadota</taxon>
        <taxon>Betaproteobacteria</taxon>
        <taxon>Burkholderiales</taxon>
        <taxon>Oxalobacteraceae</taxon>
        <taxon>Undibacterium</taxon>
    </lineage>
</organism>
<reference evidence="1 2" key="1">
    <citation type="submission" date="2020-08" db="EMBL/GenBank/DDBJ databases">
        <title>Novel species isolated from subtropical streams in China.</title>
        <authorList>
            <person name="Lu H."/>
        </authorList>
    </citation>
    <scope>NUCLEOTIDE SEQUENCE [LARGE SCALE GENOMIC DNA]</scope>
    <source>
        <strain evidence="1 2">KCTC 52442</strain>
    </source>
</reference>
<evidence type="ECO:0000313" key="2">
    <source>
        <dbReference type="Proteomes" id="UP000643610"/>
    </source>
</evidence>
<evidence type="ECO:0000313" key="1">
    <source>
        <dbReference type="EMBL" id="MBC3833185.1"/>
    </source>
</evidence>
<gene>
    <name evidence="1" type="ORF">H8K33_16875</name>
</gene>
<name>A0ABR6XUL8_9BURK</name>
<dbReference type="EMBL" id="JACOFU010000008">
    <property type="protein sequence ID" value="MBC3833185.1"/>
    <property type="molecule type" value="Genomic_DNA"/>
</dbReference>
<proteinExistence type="predicted"/>
<comment type="caution">
    <text evidence="1">The sequence shown here is derived from an EMBL/GenBank/DDBJ whole genome shotgun (WGS) entry which is preliminary data.</text>
</comment>
<sequence length="285" mass="33379">MLCLFACYWSPHSQAKEVTLVIHPADEEKGDPRFNDVKEILRMALEKTVAEFGPYELRASKQHTNGLRYLNNLANDHDLNVVWSSTTEEKEQNYLAIRIPLRKGLLGYRILLVHKEKQALLKNVRTLADLKKFSVGQGVGWDDVKLYEANGISVVEAKYSNLFRMLHYQRFDLFPRGINEIFTEFEKESAQNPDMVIDENILIHYPWPYYFFVSKNNQALHKRLESGLKKMLKDGSFDAIFWKYNGKAIEAVNFKNRRIIEIQNYLLPKATPLHHSSLWFRPKMK</sequence>